<proteinExistence type="predicted"/>
<dbReference type="AlphaFoldDB" id="A0A0D3ERQ4"/>
<organism evidence="2">
    <name type="scientific">Oryza barthii</name>
    <dbReference type="NCBI Taxonomy" id="65489"/>
    <lineage>
        <taxon>Eukaryota</taxon>
        <taxon>Viridiplantae</taxon>
        <taxon>Streptophyta</taxon>
        <taxon>Embryophyta</taxon>
        <taxon>Tracheophyta</taxon>
        <taxon>Spermatophyta</taxon>
        <taxon>Magnoliopsida</taxon>
        <taxon>Liliopsida</taxon>
        <taxon>Poales</taxon>
        <taxon>Poaceae</taxon>
        <taxon>BOP clade</taxon>
        <taxon>Oryzoideae</taxon>
        <taxon>Oryzeae</taxon>
        <taxon>Oryzinae</taxon>
        <taxon>Oryza</taxon>
    </lineage>
</organism>
<evidence type="ECO:0000313" key="2">
    <source>
        <dbReference type="EnsemblPlants" id="OBART01G24210.1"/>
    </source>
</evidence>
<dbReference type="EnsemblPlants" id="OBART01G24210.1">
    <property type="protein sequence ID" value="OBART01G24210.1"/>
    <property type="gene ID" value="OBART01G24210"/>
</dbReference>
<dbReference type="PaxDb" id="65489-OBART01G24210.1"/>
<keyword evidence="3" id="KW-1185">Reference proteome</keyword>
<reference evidence="2" key="2">
    <citation type="submission" date="2015-03" db="UniProtKB">
        <authorList>
            <consortium name="EnsemblPlants"/>
        </authorList>
    </citation>
    <scope>IDENTIFICATION</scope>
</reference>
<dbReference type="Gramene" id="OBART01G24210.1">
    <property type="protein sequence ID" value="OBART01G24210.1"/>
    <property type="gene ID" value="OBART01G24210"/>
</dbReference>
<reference evidence="2" key="1">
    <citation type="journal article" date="2009" name="Rice">
        <title>De Novo Next Generation Sequencing of Plant Genomes.</title>
        <authorList>
            <person name="Rounsley S."/>
            <person name="Marri P.R."/>
            <person name="Yu Y."/>
            <person name="He R."/>
            <person name="Sisneros N."/>
            <person name="Goicoechea J.L."/>
            <person name="Lee S.J."/>
            <person name="Angelova A."/>
            <person name="Kudrna D."/>
            <person name="Luo M."/>
            <person name="Affourtit J."/>
            <person name="Desany B."/>
            <person name="Knight J."/>
            <person name="Niazi F."/>
            <person name="Egholm M."/>
            <person name="Wing R.A."/>
        </authorList>
    </citation>
    <scope>NUCLEOTIDE SEQUENCE [LARGE SCALE GENOMIC DNA]</scope>
    <source>
        <strain evidence="2">cv. IRGC 105608</strain>
    </source>
</reference>
<evidence type="ECO:0000313" key="3">
    <source>
        <dbReference type="Proteomes" id="UP000026960"/>
    </source>
</evidence>
<accession>A0A0D3ERQ4</accession>
<dbReference type="HOGENOM" id="CLU_2964490_0_0_1"/>
<sequence>MVAALAMTTDEGGDPVKHETTTAMESDGNGGGHSQQLSIHPRLKWWIGDMLVDSEVSMK</sequence>
<name>A0A0D3ERQ4_9ORYZ</name>
<evidence type="ECO:0000256" key="1">
    <source>
        <dbReference type="SAM" id="MobiDB-lite"/>
    </source>
</evidence>
<protein>
    <submittedName>
        <fullName evidence="2">Uncharacterized protein</fullName>
    </submittedName>
</protein>
<feature type="region of interest" description="Disordered" evidence="1">
    <location>
        <begin position="1"/>
        <end position="36"/>
    </location>
</feature>
<dbReference type="Proteomes" id="UP000026960">
    <property type="component" value="Chromosome 1"/>
</dbReference>